<keyword evidence="1" id="KW-0547">Nucleotide-binding</keyword>
<keyword evidence="13" id="KW-1185">Reference proteome</keyword>
<feature type="compositionally biased region" description="Polar residues" evidence="8">
    <location>
        <begin position="988"/>
        <end position="1003"/>
    </location>
</feature>
<evidence type="ECO:0000256" key="4">
    <source>
        <dbReference type="ARBA" id="ARBA00022806"/>
    </source>
</evidence>
<dbReference type="Pfam" id="PF00929">
    <property type="entry name" value="RNase_T"/>
    <property type="match status" value="1"/>
</dbReference>
<accession>A0ABQ5RXH7</accession>
<evidence type="ECO:0000256" key="6">
    <source>
        <dbReference type="ARBA" id="ARBA00023125"/>
    </source>
</evidence>
<dbReference type="PROSITE" id="PS51194">
    <property type="entry name" value="HELICASE_CTER"/>
    <property type="match status" value="1"/>
</dbReference>
<feature type="compositionally biased region" description="Basic and acidic residues" evidence="8">
    <location>
        <begin position="1472"/>
        <end position="1482"/>
    </location>
</feature>
<evidence type="ECO:0000256" key="1">
    <source>
        <dbReference type="ARBA" id="ARBA00022741"/>
    </source>
</evidence>
<protein>
    <recommendedName>
        <fullName evidence="14">DNA helicase</fullName>
    </recommendedName>
</protein>
<dbReference type="Pfam" id="PF00271">
    <property type="entry name" value="Helicase_C"/>
    <property type="match status" value="1"/>
</dbReference>
<name>A0ABQ5RXH7_9CHLO</name>
<dbReference type="SMART" id="SM00479">
    <property type="entry name" value="EXOIII"/>
    <property type="match status" value="1"/>
</dbReference>
<feature type="region of interest" description="Disordered" evidence="8">
    <location>
        <begin position="1173"/>
        <end position="1205"/>
    </location>
</feature>
<evidence type="ECO:0000256" key="8">
    <source>
        <dbReference type="SAM" id="MobiDB-lite"/>
    </source>
</evidence>
<sequence>MPRVVGLFGGCILLHFLDALLPPPANKRLSRSLLVPPLSRPTPPAPLQKLPWNPPPGRQQLRCRLGPTLLQTSSKVFFAAVRAITAAAAAGGNQSIFADARGSLLHSTTAACRSPCHRAMIFRPTPRGPPPPLPGWMLDAPPAPGPMKPPLFPSALMRRVLVSWTPSGKQMGVSAISNSAGDAADVATAASELQYRPITLPPRPAAPPPPPPQQQQQAPLHSVLMTALPNPSPPAPLSPSPGQPPPPVVSPPLPPSSPARFSVFSLPGMDLKGPPGYQASGTELLAAVAAATPDQHAVWAAVWELMPLLLHVTADGPLRGFSVDVETTGFNWRAERVMELAAVDLTTGDTFSSLVNPNGAGCLVKLDPRVVAVTGITSEMLRPAPSEPWVTLAFLCWLYQRCRAGGGVRPALVGHNLRTFDCHFLGRMLARQGCLVPYSWCSTDTLSLTRKWRLWPGGGNLKLQSLREMYGIPQREEHRALPDALLTVDILAAMIRHRVTGSPGPYPPSSSAPREVVQQALNDGTLTWFEGPEALAGHGVGGAASLAAAANSLPRGRRLGPRDTSAPVRGDVQQLFPWNKLRELLVHLGAGTAAAAEAAATPYGSTGGQNASATGASEMYTRTSPTDGGSGVSGGAGESAASGDGVGDVVTRRQHNKGRWTMADVLLSKTATAKMRASMIVPCFHGPDFNSAPQRWCVRHPSNDSYSLPEAGEELPEDVPPAPVRGPLDMALEAPQYHVDDTSLLPKRSQAVNPAQANSGSTARPLVPAPLLKPPMPSITPAAAAGAVVTPTKAGIGAREEEDGEPFSGGSLPPLPYSSGGGIPEGAHEPASGSTSTAVPWISLRREVYGESQPAQLSQDTRGCSGGDDNDAIIVEGHRGVTFAAATGVSLAAVTTQMQEAVAGGRGDGTVAAAAVEMAETVAPEAAALMTISTPTSVAAVVRGRRSRLKPPAQSATPRPPPPPPPPLPSPSSSLLLSPSPAVLPGKPSTSPVAEAANLTSGSDVAAVTAQPPTASRRAAVKRTKPSAAADGAAASGDIVHGWEALGAPFSHEPFRTDLWLGLLPRRPPLLEKLEAAAAAGRLPTPHALLLAVPRAIVQHHTAISVTELTAALAVKDAMRSRLGSWREVRDELRETPGMPVALRAEFGNIKIMKLMPRGWSMTAELKLLPGQLLPGDSEAEGSGQGGMSGGTGSRKQQQQQQQQVLANLQVEATWSDFANPRADKAMRQRREAYLAGGSEWVVRGILRPKPAGGARVELANPDVLPAASFQRSWDLVTATYRAATPLQPGEVAAAAGALLDAIGNRKIVLSDPLPPAARRELNDLLTTGGHCSIMEHRLSSHGLTEAGSGAGCINSSANSINLSSLNKGSSSGVDIRPNVKSTSGSPPLRTSWSSSSSSWPPVSTDLPHISVPSLVESYEILHRPRLEHLQPCRVIAVSSADLAAPQHPVSTTEAVEAATAANESPLWRAPRAREGGSDPRDNVTGGEAATSPIPQTAFQVAGRVVAFHELFFSQLQMQQLRRSVRGPNWAPVSADALMEEAVASLGFRLTGAQQRAVSEVLADMRPDRTSTMYRLLQGDVGSGKTAVAFLAMLAAASAGLQALLVVPTTVLAQQHHRSLLDLMRRVPLSVRRRWGLEGEPLLLTGEAKAREKRDASQGLEGGSIRLAVGTHGLLNVTAFRSLGLLVLDESHKFGVAQMERLSHLIESRPPHLLNMSATPIPRTLAAAMYGHMDVSRLDEMPPGRTPVITKLVQDDTDIPYQDTDAVGEMEAMWEEVLREVTTGDTPGRAFVVYPLREASTAAAAAEELKNAADQAAVLAARFEPQGVSTRLLHGKMKAEEKAAALEEFRSGKVRVLVSTTVVEVGVDVPEATVMVVEHAERFGLAQLHQLRGRVGRGGRGGRCFLCVPFGDRASRERLGIMETTSDGFLVAEWDLEQRGVGHLFGSGTRQHGRIDVSGVTAAVIEESGVPAAGMELVEAARRAAVVVAREWEMDAKRRRPTIQVEEDREEASWCKVTLAAMAVFRSRDVTAAEALMV</sequence>
<evidence type="ECO:0000313" key="13">
    <source>
        <dbReference type="Proteomes" id="UP001165090"/>
    </source>
</evidence>
<feature type="compositionally biased region" description="Gly residues" evidence="8">
    <location>
        <begin position="628"/>
        <end position="637"/>
    </location>
</feature>
<dbReference type="InterPro" id="IPR027417">
    <property type="entry name" value="P-loop_NTPase"/>
</dbReference>
<proteinExistence type="predicted"/>
<feature type="signal peptide" evidence="9">
    <location>
        <begin position="1"/>
        <end position="19"/>
    </location>
</feature>
<dbReference type="SMART" id="SM00490">
    <property type="entry name" value="HELICc"/>
    <property type="match status" value="1"/>
</dbReference>
<dbReference type="InterPro" id="IPR013520">
    <property type="entry name" value="Ribonucl_H"/>
</dbReference>
<organism evidence="12 13">
    <name type="scientific">Volvox africanus</name>
    <dbReference type="NCBI Taxonomy" id="51714"/>
    <lineage>
        <taxon>Eukaryota</taxon>
        <taxon>Viridiplantae</taxon>
        <taxon>Chlorophyta</taxon>
        <taxon>core chlorophytes</taxon>
        <taxon>Chlorophyceae</taxon>
        <taxon>CS clade</taxon>
        <taxon>Chlamydomonadales</taxon>
        <taxon>Volvocaceae</taxon>
        <taxon>Volvox</taxon>
    </lineage>
</organism>
<evidence type="ECO:0000313" key="12">
    <source>
        <dbReference type="EMBL" id="GLI61747.1"/>
    </source>
</evidence>
<evidence type="ECO:0000256" key="9">
    <source>
        <dbReference type="SAM" id="SignalP"/>
    </source>
</evidence>
<evidence type="ECO:0000256" key="2">
    <source>
        <dbReference type="ARBA" id="ARBA00022763"/>
    </source>
</evidence>
<reference evidence="12 13" key="1">
    <citation type="journal article" date="2023" name="IScience">
        <title>Expanded male sex-determining region conserved during the evolution of homothallism in the green alga Volvox.</title>
        <authorList>
            <person name="Yamamoto K."/>
            <person name="Matsuzaki R."/>
            <person name="Mahakham W."/>
            <person name="Heman W."/>
            <person name="Sekimoto H."/>
            <person name="Kawachi M."/>
            <person name="Minakuchi Y."/>
            <person name="Toyoda A."/>
            <person name="Nozaki H."/>
        </authorList>
    </citation>
    <scope>NUCLEOTIDE SEQUENCE [LARGE SCALE GENOMIC DNA]</scope>
    <source>
        <strain evidence="12 13">NIES-4468</strain>
    </source>
</reference>
<evidence type="ECO:0000256" key="5">
    <source>
        <dbReference type="ARBA" id="ARBA00022840"/>
    </source>
</evidence>
<dbReference type="InterPro" id="IPR014001">
    <property type="entry name" value="Helicase_ATP-bd"/>
</dbReference>
<feature type="compositionally biased region" description="Low complexity" evidence="8">
    <location>
        <begin position="1384"/>
        <end position="1404"/>
    </location>
</feature>
<feature type="domain" description="Helicase C-terminal" evidence="11">
    <location>
        <begin position="1769"/>
        <end position="1942"/>
    </location>
</feature>
<keyword evidence="6" id="KW-0238">DNA-binding</keyword>
<feature type="region of interest" description="Disordered" evidence="8">
    <location>
        <begin position="198"/>
        <end position="254"/>
    </location>
</feature>
<dbReference type="SUPFAM" id="SSF53098">
    <property type="entry name" value="Ribonuclease H-like"/>
    <property type="match status" value="1"/>
</dbReference>
<keyword evidence="3" id="KW-0378">Hydrolase</keyword>
<keyword evidence="2" id="KW-0227">DNA damage</keyword>
<keyword evidence="9" id="KW-0732">Signal</keyword>
<feature type="region of interest" description="Disordered" evidence="8">
    <location>
        <begin position="619"/>
        <end position="655"/>
    </location>
</feature>
<dbReference type="InterPro" id="IPR012337">
    <property type="entry name" value="RNaseH-like_sf"/>
</dbReference>
<keyword evidence="7" id="KW-0234">DNA repair</keyword>
<dbReference type="SUPFAM" id="SSF52540">
    <property type="entry name" value="P-loop containing nucleoside triphosphate hydrolases"/>
    <property type="match status" value="1"/>
</dbReference>
<gene>
    <name evidence="12" type="ORF">VaNZ11_004167</name>
</gene>
<feature type="region of interest" description="Disordered" evidence="8">
    <location>
        <begin position="1367"/>
        <end position="1407"/>
    </location>
</feature>
<feature type="chain" id="PRO_5046259706" description="DNA helicase" evidence="9">
    <location>
        <begin position="20"/>
        <end position="2038"/>
    </location>
</feature>
<feature type="region of interest" description="Disordered" evidence="8">
    <location>
        <begin position="1459"/>
        <end position="1491"/>
    </location>
</feature>
<feature type="region of interest" description="Disordered" evidence="8">
    <location>
        <begin position="799"/>
        <end position="836"/>
    </location>
</feature>
<dbReference type="SMART" id="SM00487">
    <property type="entry name" value="DEXDc"/>
    <property type="match status" value="1"/>
</dbReference>
<dbReference type="Gene3D" id="3.30.420.10">
    <property type="entry name" value="Ribonuclease H-like superfamily/Ribonuclease H"/>
    <property type="match status" value="1"/>
</dbReference>
<dbReference type="InterPro" id="IPR001650">
    <property type="entry name" value="Helicase_C-like"/>
</dbReference>
<dbReference type="CDD" id="cd06127">
    <property type="entry name" value="DEDDh"/>
    <property type="match status" value="1"/>
</dbReference>
<dbReference type="EMBL" id="BSDZ01000010">
    <property type="protein sequence ID" value="GLI61747.1"/>
    <property type="molecule type" value="Genomic_DNA"/>
</dbReference>
<evidence type="ECO:0000259" key="11">
    <source>
        <dbReference type="PROSITE" id="PS51194"/>
    </source>
</evidence>
<feature type="compositionally biased region" description="Low complexity" evidence="8">
    <location>
        <begin position="971"/>
        <end position="985"/>
    </location>
</feature>
<evidence type="ECO:0000256" key="7">
    <source>
        <dbReference type="ARBA" id="ARBA00023204"/>
    </source>
</evidence>
<feature type="compositionally biased region" description="Pro residues" evidence="8">
    <location>
        <begin position="958"/>
        <end position="970"/>
    </location>
</feature>
<dbReference type="PANTHER" id="PTHR47964">
    <property type="entry name" value="ATP-DEPENDENT DNA HELICASE HOMOLOG RECG, CHLOROPLASTIC"/>
    <property type="match status" value="1"/>
</dbReference>
<evidence type="ECO:0000256" key="3">
    <source>
        <dbReference type="ARBA" id="ARBA00022801"/>
    </source>
</evidence>
<feature type="compositionally biased region" description="Pro residues" evidence="8">
    <location>
        <begin position="230"/>
        <end position="254"/>
    </location>
</feature>
<dbReference type="PROSITE" id="PS51192">
    <property type="entry name" value="HELICASE_ATP_BIND_1"/>
    <property type="match status" value="1"/>
</dbReference>
<keyword evidence="5" id="KW-0067">ATP-binding</keyword>
<feature type="compositionally biased region" description="Pro residues" evidence="8">
    <location>
        <begin position="199"/>
        <end position="213"/>
    </location>
</feature>
<dbReference type="InterPro" id="IPR047112">
    <property type="entry name" value="RecG/Mfd"/>
</dbReference>
<feature type="domain" description="Helicase ATP-binding" evidence="10">
    <location>
        <begin position="1566"/>
        <end position="1738"/>
    </location>
</feature>
<dbReference type="Proteomes" id="UP001165090">
    <property type="component" value="Unassembled WGS sequence"/>
</dbReference>
<dbReference type="Gene3D" id="3.40.50.300">
    <property type="entry name" value="P-loop containing nucleotide triphosphate hydrolases"/>
    <property type="match status" value="2"/>
</dbReference>
<feature type="region of interest" description="Disordered" evidence="8">
    <location>
        <begin position="943"/>
        <end position="1034"/>
    </location>
</feature>
<dbReference type="InterPro" id="IPR011545">
    <property type="entry name" value="DEAD/DEAH_box_helicase_dom"/>
</dbReference>
<comment type="caution">
    <text evidence="12">The sequence shown here is derived from an EMBL/GenBank/DDBJ whole genome shotgun (WGS) entry which is preliminary data.</text>
</comment>
<dbReference type="Pfam" id="PF00270">
    <property type="entry name" value="DEAD"/>
    <property type="match status" value="1"/>
</dbReference>
<evidence type="ECO:0008006" key="14">
    <source>
        <dbReference type="Google" id="ProtNLM"/>
    </source>
</evidence>
<dbReference type="InterPro" id="IPR036397">
    <property type="entry name" value="RNaseH_sf"/>
</dbReference>
<evidence type="ECO:0000259" key="10">
    <source>
        <dbReference type="PROSITE" id="PS51192"/>
    </source>
</evidence>
<dbReference type="PANTHER" id="PTHR47964:SF1">
    <property type="entry name" value="ATP-DEPENDENT DNA HELICASE HOMOLOG RECG, CHLOROPLASTIC"/>
    <property type="match status" value="1"/>
</dbReference>
<feature type="compositionally biased region" description="Gly residues" evidence="8">
    <location>
        <begin position="1183"/>
        <end position="1193"/>
    </location>
</feature>
<keyword evidence="4" id="KW-0347">Helicase</keyword>